<accession>U5PZW0</accession>
<dbReference type="Proteomes" id="UP000017656">
    <property type="component" value="Segment"/>
</dbReference>
<dbReference type="GeneID" id="18504174"/>
<dbReference type="RefSeq" id="YP_009007604.1">
    <property type="nucleotide sequence ID" value="NC_023581.1"/>
</dbReference>
<dbReference type="KEGG" id="vg:18504174"/>
<gene>
    <name evidence="1" type="ORF">Presley_36</name>
</gene>
<dbReference type="EMBL" id="KF669658">
    <property type="protein sequence ID" value="AGY48103.1"/>
    <property type="molecule type" value="Genomic_DNA"/>
</dbReference>
<sequence>MANMNLRGALSNKIIDLLDTSVNNAMERAVHSFLKKNNAKHGNRYLCFQYKREFYPSKGLTRTQQRDFSIPLDKSLHNDFEEYHKLLVQDYQVFRSKMRHYIARIFRSASSHQELMSMLPSGLHPALEILEFVPLASAKGISDEEREELSDYYAPILNEVHKYLSVKNLI</sequence>
<evidence type="ECO:0000313" key="2">
    <source>
        <dbReference type="Proteomes" id="UP000017656"/>
    </source>
</evidence>
<protein>
    <submittedName>
        <fullName evidence="1">Uncharacterized protein</fullName>
    </submittedName>
</protein>
<name>U5PZW0_9CAUD</name>
<keyword evidence="2" id="KW-1185">Reference proteome</keyword>
<organism evidence="1 2">
    <name type="scientific">Acinetobacter phage Presley</name>
    <dbReference type="NCBI Taxonomy" id="1406780"/>
    <lineage>
        <taxon>Viruses</taxon>
        <taxon>Duplodnaviria</taxon>
        <taxon>Heunggongvirae</taxon>
        <taxon>Uroviricota</taxon>
        <taxon>Caudoviricetes</taxon>
        <taxon>Schitoviridae</taxon>
        <taxon>Presleyvirus</taxon>
        <taxon>Presleyvirus presley</taxon>
    </lineage>
</organism>
<proteinExistence type="predicted"/>
<reference evidence="1 2" key="1">
    <citation type="journal article" date="2013" name="Genome Announc.">
        <title>Complete Genome of Acinetobacter baumannii N4-Like Podophage Presley.</title>
        <authorList>
            <person name="Farmer N.G."/>
            <person name="Wood T.L."/>
            <person name="Chamakura K.R."/>
            <person name="Kuty Everett G.F."/>
        </authorList>
    </citation>
    <scope>NUCLEOTIDE SEQUENCE [LARGE SCALE GENOMIC DNA]</scope>
</reference>
<evidence type="ECO:0000313" key="1">
    <source>
        <dbReference type="EMBL" id="AGY48103.1"/>
    </source>
</evidence>